<proteinExistence type="predicted"/>
<evidence type="ECO:0000313" key="13">
    <source>
        <dbReference type="Proteomes" id="UP001346869"/>
    </source>
</evidence>
<dbReference type="AlphaFoldDB" id="A0AAN7WWA4"/>
<evidence type="ECO:0000256" key="4">
    <source>
        <dbReference type="ARBA" id="ARBA00022989"/>
    </source>
</evidence>
<evidence type="ECO:0000256" key="10">
    <source>
        <dbReference type="SAM" id="Phobius"/>
    </source>
</evidence>
<dbReference type="Pfam" id="PF05279">
    <property type="entry name" value="Asp-B-Hydro_N"/>
    <property type="match status" value="1"/>
</dbReference>
<dbReference type="EMBL" id="JAUZQC010000023">
    <property type="protein sequence ID" value="KAK5849825.1"/>
    <property type="molecule type" value="Genomic_DNA"/>
</dbReference>
<comment type="caution">
    <text evidence="12">The sequence shown here is derived from an EMBL/GenBank/DDBJ whole genome shotgun (WGS) entry which is preliminary data.</text>
</comment>
<gene>
    <name evidence="12" type="ORF">PBY51_014130</name>
</gene>
<keyword evidence="13" id="KW-1185">Reference proteome</keyword>
<keyword evidence="6" id="KW-1015">Disulfide bond</keyword>
<keyword evidence="5 10" id="KW-0472">Membrane</keyword>
<sequence>MQRYRHYGSSSPPVEEITAENEEEEEEVEEEEVYTEEEEPLIGLSEEIEEEIQETGSVKEEEIPQKEVEVPPVVQETEGKTVPVDSKNGKRTERGAGGDGAAAAGGGEGGGGEGAKYSMFTWFVVLALLGVWSSVAVVYFDVVDYDSVIARAKEFRLNFSEVLQGKLTAYDTDGDGDFDVEDAKVLLGLTKDGDGSANAESLEEVLNILADEGSDWMYGFFTFLYDVVSSPVEKGETKEEKKEEEEGGTTSSDDGEVKLVKLDLQNQ</sequence>
<comment type="subcellular location">
    <subcellularLocation>
        <location evidence="8">Endomembrane system</location>
        <topology evidence="8">Single-pass membrane protein</topology>
    </subcellularLocation>
    <subcellularLocation>
        <location evidence="1">Membrane</location>
        <topology evidence="1">Single-pass type II membrane protein</topology>
    </subcellularLocation>
</comment>
<keyword evidence="2" id="KW-0597">Phosphoprotein</keyword>
<feature type="region of interest" description="Disordered" evidence="9">
    <location>
        <begin position="1"/>
        <end position="110"/>
    </location>
</feature>
<evidence type="ECO:0000256" key="6">
    <source>
        <dbReference type="ARBA" id="ARBA00023157"/>
    </source>
</evidence>
<evidence type="ECO:0000256" key="8">
    <source>
        <dbReference type="ARBA" id="ARBA00037847"/>
    </source>
</evidence>
<evidence type="ECO:0000256" key="2">
    <source>
        <dbReference type="ARBA" id="ARBA00022553"/>
    </source>
</evidence>
<feature type="compositionally biased region" description="Basic and acidic residues" evidence="9">
    <location>
        <begin position="87"/>
        <end position="96"/>
    </location>
</feature>
<dbReference type="InterPro" id="IPR039038">
    <property type="entry name" value="ASPH"/>
</dbReference>
<evidence type="ECO:0000313" key="12">
    <source>
        <dbReference type="EMBL" id="KAK5849825.1"/>
    </source>
</evidence>
<dbReference type="PANTHER" id="PTHR12366:SF33">
    <property type="entry name" value="ASPARTYL_ASPARAGINYL BETA-HYDROXYLASE"/>
    <property type="match status" value="1"/>
</dbReference>
<evidence type="ECO:0000256" key="3">
    <source>
        <dbReference type="ARBA" id="ARBA00022692"/>
    </source>
</evidence>
<evidence type="ECO:0000256" key="1">
    <source>
        <dbReference type="ARBA" id="ARBA00004606"/>
    </source>
</evidence>
<dbReference type="GO" id="GO:0016020">
    <property type="term" value="C:membrane"/>
    <property type="evidence" value="ECO:0007669"/>
    <property type="project" value="UniProtKB-SubCell"/>
</dbReference>
<evidence type="ECO:0000256" key="5">
    <source>
        <dbReference type="ARBA" id="ARBA00023136"/>
    </source>
</evidence>
<reference evidence="12 13" key="2">
    <citation type="journal article" date="2023" name="Mol. Biol. Evol.">
        <title>Genomics of Secondarily Temperate Adaptation in the Only Non-Antarctic Icefish.</title>
        <authorList>
            <person name="Rivera-Colon A.G."/>
            <person name="Rayamajhi N."/>
            <person name="Minhas B.F."/>
            <person name="Madrigal G."/>
            <person name="Bilyk K.T."/>
            <person name="Yoon V."/>
            <person name="Hune M."/>
            <person name="Gregory S."/>
            <person name="Cheng C.H.C."/>
            <person name="Catchen J.M."/>
        </authorList>
    </citation>
    <scope>NUCLEOTIDE SEQUENCE [LARGE SCALE GENOMIC DNA]</scope>
    <source>
        <strain evidence="12">JMC-PN-2008</strain>
    </source>
</reference>
<evidence type="ECO:0000259" key="11">
    <source>
        <dbReference type="Pfam" id="PF05279"/>
    </source>
</evidence>
<feature type="domain" description="Aspartyl beta-hydroxylase/Triadin" evidence="11">
    <location>
        <begin position="117"/>
        <end position="188"/>
    </location>
</feature>
<keyword evidence="7" id="KW-0325">Glycoprotein</keyword>
<feature type="region of interest" description="Disordered" evidence="9">
    <location>
        <begin position="231"/>
        <end position="267"/>
    </location>
</feature>
<feature type="transmembrane region" description="Helical" evidence="10">
    <location>
        <begin position="120"/>
        <end position="140"/>
    </location>
</feature>
<keyword evidence="3 10" id="KW-0812">Transmembrane</keyword>
<evidence type="ECO:0000256" key="7">
    <source>
        <dbReference type="ARBA" id="ARBA00023180"/>
    </source>
</evidence>
<organism evidence="12 13">
    <name type="scientific">Eleginops maclovinus</name>
    <name type="common">Patagonian blennie</name>
    <name type="synonym">Eleginus maclovinus</name>
    <dbReference type="NCBI Taxonomy" id="56733"/>
    <lineage>
        <taxon>Eukaryota</taxon>
        <taxon>Metazoa</taxon>
        <taxon>Chordata</taxon>
        <taxon>Craniata</taxon>
        <taxon>Vertebrata</taxon>
        <taxon>Euteleostomi</taxon>
        <taxon>Actinopterygii</taxon>
        <taxon>Neopterygii</taxon>
        <taxon>Teleostei</taxon>
        <taxon>Neoteleostei</taxon>
        <taxon>Acanthomorphata</taxon>
        <taxon>Eupercaria</taxon>
        <taxon>Perciformes</taxon>
        <taxon>Notothenioidei</taxon>
        <taxon>Eleginopidae</taxon>
        <taxon>Eleginops</taxon>
    </lineage>
</organism>
<feature type="compositionally biased region" description="Basic and acidic residues" evidence="9">
    <location>
        <begin position="57"/>
        <end position="69"/>
    </location>
</feature>
<dbReference type="Proteomes" id="UP001346869">
    <property type="component" value="Unassembled WGS sequence"/>
</dbReference>
<dbReference type="GO" id="GO:0005783">
    <property type="term" value="C:endoplasmic reticulum"/>
    <property type="evidence" value="ECO:0007669"/>
    <property type="project" value="TreeGrafter"/>
</dbReference>
<feature type="compositionally biased region" description="Acidic residues" evidence="9">
    <location>
        <begin position="17"/>
        <end position="53"/>
    </location>
</feature>
<keyword evidence="4 10" id="KW-1133">Transmembrane helix</keyword>
<dbReference type="GO" id="GO:0062101">
    <property type="term" value="F:peptidyl-aspartic acid 3-dioxygenase activity"/>
    <property type="evidence" value="ECO:0007669"/>
    <property type="project" value="InterPro"/>
</dbReference>
<evidence type="ECO:0000256" key="9">
    <source>
        <dbReference type="SAM" id="MobiDB-lite"/>
    </source>
</evidence>
<dbReference type="InterPro" id="IPR007943">
    <property type="entry name" value="Asp-B-hydro/Triadin_dom"/>
</dbReference>
<reference evidence="12 13" key="1">
    <citation type="journal article" date="2023" name="Genes (Basel)">
        <title>Chromosome-Level Genome Assembly and Circadian Gene Repertoire of the Patagonia Blennie Eleginops maclovinus-The Closest Ancestral Proxy of Antarctic Cryonotothenioids.</title>
        <authorList>
            <person name="Cheng C.C."/>
            <person name="Rivera-Colon A.G."/>
            <person name="Minhas B.F."/>
            <person name="Wilson L."/>
            <person name="Rayamajhi N."/>
            <person name="Vargas-Chacoff L."/>
            <person name="Catchen J.M."/>
        </authorList>
    </citation>
    <scope>NUCLEOTIDE SEQUENCE [LARGE SCALE GENOMIC DNA]</scope>
    <source>
        <strain evidence="12">JMC-PN-2008</strain>
    </source>
</reference>
<accession>A0AAN7WWA4</accession>
<protein>
    <recommendedName>
        <fullName evidence="11">Aspartyl beta-hydroxylase/Triadin domain-containing protein</fullName>
    </recommendedName>
</protein>
<name>A0AAN7WWA4_ELEMC</name>
<dbReference type="PANTHER" id="PTHR12366">
    <property type="entry name" value="ASPARTYL/ASPARAGINYL BETA-HYDROXYLASE"/>
    <property type="match status" value="1"/>
</dbReference>
<feature type="compositionally biased region" description="Gly residues" evidence="9">
    <location>
        <begin position="97"/>
        <end position="110"/>
    </location>
</feature>